<protein>
    <submittedName>
        <fullName evidence="2">Uncharacterized protein</fullName>
    </submittedName>
</protein>
<proteinExistence type="predicted"/>
<feature type="signal peptide" evidence="1">
    <location>
        <begin position="1"/>
        <end position="25"/>
    </location>
</feature>
<organism evidence="2 3">
    <name type="scientific">Folsomia candida</name>
    <name type="common">Springtail</name>
    <dbReference type="NCBI Taxonomy" id="158441"/>
    <lineage>
        <taxon>Eukaryota</taxon>
        <taxon>Metazoa</taxon>
        <taxon>Ecdysozoa</taxon>
        <taxon>Arthropoda</taxon>
        <taxon>Hexapoda</taxon>
        <taxon>Collembola</taxon>
        <taxon>Entomobryomorpha</taxon>
        <taxon>Isotomoidea</taxon>
        <taxon>Isotomidae</taxon>
        <taxon>Proisotominae</taxon>
        <taxon>Folsomia</taxon>
    </lineage>
</organism>
<keyword evidence="1" id="KW-0732">Signal</keyword>
<reference evidence="2 3" key="1">
    <citation type="submission" date="2015-12" db="EMBL/GenBank/DDBJ databases">
        <title>The genome of Folsomia candida.</title>
        <authorList>
            <person name="Faddeeva A."/>
            <person name="Derks M.F."/>
            <person name="Anvar Y."/>
            <person name="Smit S."/>
            <person name="Van Straalen N."/>
            <person name="Roelofs D."/>
        </authorList>
    </citation>
    <scope>NUCLEOTIDE SEQUENCE [LARGE SCALE GENOMIC DNA]</scope>
    <source>
        <strain evidence="2 3">VU population</strain>
        <tissue evidence="2">Whole body</tissue>
    </source>
</reference>
<keyword evidence="3" id="KW-1185">Reference proteome</keyword>
<name>A0A226EA37_FOLCA</name>
<accession>A0A226EA37</accession>
<evidence type="ECO:0000313" key="2">
    <source>
        <dbReference type="EMBL" id="OXA53937.1"/>
    </source>
</evidence>
<evidence type="ECO:0000313" key="3">
    <source>
        <dbReference type="Proteomes" id="UP000198287"/>
    </source>
</evidence>
<comment type="caution">
    <text evidence="2">The sequence shown here is derived from an EMBL/GenBank/DDBJ whole genome shotgun (WGS) entry which is preliminary data.</text>
</comment>
<dbReference type="EMBL" id="LNIX01000005">
    <property type="protein sequence ID" value="OXA53937.1"/>
    <property type="molecule type" value="Genomic_DNA"/>
</dbReference>
<evidence type="ECO:0000256" key="1">
    <source>
        <dbReference type="SAM" id="SignalP"/>
    </source>
</evidence>
<sequence length="186" mass="20305">MKSNTARIFTVVVGMWLVSNNPTYAVSVNETEGSLAPITYGLARLSSRNVVSNLYSYPAGCLVTYPEETTFTYPSYWTTGWIRYETPTTVHFEKDDIRVTFSIATTLCVAEGEVKVPGGKMMTFPAKTTMTFSADTTLKYQGLTGPMVVRHAWNGAVKGKGQVEWVDGISITVTTPGTGENKGCMV</sequence>
<feature type="chain" id="PRO_5013098859" evidence="1">
    <location>
        <begin position="26"/>
        <end position="186"/>
    </location>
</feature>
<gene>
    <name evidence="2" type="ORF">Fcan01_11713</name>
</gene>
<dbReference type="AlphaFoldDB" id="A0A226EA37"/>
<dbReference type="Proteomes" id="UP000198287">
    <property type="component" value="Unassembled WGS sequence"/>
</dbReference>